<protein>
    <recommendedName>
        <fullName evidence="5">Cytochrome c domain-containing protein</fullName>
    </recommendedName>
</protein>
<evidence type="ECO:0000256" key="2">
    <source>
        <dbReference type="ARBA" id="ARBA00022723"/>
    </source>
</evidence>
<keyword evidence="3 4" id="KW-0408">Iron</keyword>
<dbReference type="PANTHER" id="PTHR30600:SF9">
    <property type="entry name" value="BLR7738 PROTEIN"/>
    <property type="match status" value="1"/>
</dbReference>
<dbReference type="Proteomes" id="UP000318834">
    <property type="component" value="Unassembled WGS sequence"/>
</dbReference>
<evidence type="ECO:0000259" key="5">
    <source>
        <dbReference type="PROSITE" id="PS51007"/>
    </source>
</evidence>
<dbReference type="InterPro" id="IPR051395">
    <property type="entry name" value="Cytochrome_c_Peroxidase/MauG"/>
</dbReference>
<evidence type="ECO:0000256" key="1">
    <source>
        <dbReference type="ARBA" id="ARBA00022617"/>
    </source>
</evidence>
<dbReference type="GO" id="GO:0020037">
    <property type="term" value="F:heme binding"/>
    <property type="evidence" value="ECO:0007669"/>
    <property type="project" value="InterPro"/>
</dbReference>
<name>A0A537ITP5_9BACT</name>
<dbReference type="GO" id="GO:0046872">
    <property type="term" value="F:metal ion binding"/>
    <property type="evidence" value="ECO:0007669"/>
    <property type="project" value="UniProtKB-KW"/>
</dbReference>
<dbReference type="Gene3D" id="1.10.760.10">
    <property type="entry name" value="Cytochrome c-like domain"/>
    <property type="match status" value="1"/>
</dbReference>
<dbReference type="EMBL" id="VBAP01000053">
    <property type="protein sequence ID" value="TMI74698.1"/>
    <property type="molecule type" value="Genomic_DNA"/>
</dbReference>
<evidence type="ECO:0000256" key="4">
    <source>
        <dbReference type="PROSITE-ProRule" id="PRU00433"/>
    </source>
</evidence>
<reference evidence="6 7" key="1">
    <citation type="journal article" date="2019" name="Nat. Microbiol.">
        <title>Mediterranean grassland soil C-N compound turnover is dependent on rainfall and depth, and is mediated by genomically divergent microorganisms.</title>
        <authorList>
            <person name="Diamond S."/>
            <person name="Andeer P.F."/>
            <person name="Li Z."/>
            <person name="Crits-Christoph A."/>
            <person name="Burstein D."/>
            <person name="Anantharaman K."/>
            <person name="Lane K.R."/>
            <person name="Thomas B.C."/>
            <person name="Pan C."/>
            <person name="Northen T.R."/>
            <person name="Banfield J.F."/>
        </authorList>
    </citation>
    <scope>NUCLEOTIDE SEQUENCE [LARGE SCALE GENOMIC DNA]</scope>
    <source>
        <strain evidence="6">NP_8</strain>
    </source>
</reference>
<dbReference type="SUPFAM" id="SSF46626">
    <property type="entry name" value="Cytochrome c"/>
    <property type="match status" value="1"/>
</dbReference>
<comment type="caution">
    <text evidence="6">The sequence shown here is derived from an EMBL/GenBank/DDBJ whole genome shotgun (WGS) entry which is preliminary data.</text>
</comment>
<dbReference type="GO" id="GO:0004130">
    <property type="term" value="F:cytochrome-c peroxidase activity"/>
    <property type="evidence" value="ECO:0007669"/>
    <property type="project" value="TreeGrafter"/>
</dbReference>
<evidence type="ECO:0000256" key="3">
    <source>
        <dbReference type="ARBA" id="ARBA00023004"/>
    </source>
</evidence>
<dbReference type="GO" id="GO:0009055">
    <property type="term" value="F:electron transfer activity"/>
    <property type="evidence" value="ECO:0007669"/>
    <property type="project" value="InterPro"/>
</dbReference>
<dbReference type="InterPro" id="IPR036909">
    <property type="entry name" value="Cyt_c-like_dom_sf"/>
</dbReference>
<dbReference type="Pfam" id="PF21419">
    <property type="entry name" value="RoxA-like_Cyt-c"/>
    <property type="match status" value="1"/>
</dbReference>
<dbReference type="AlphaFoldDB" id="A0A537ITP5"/>
<feature type="domain" description="Cytochrome c" evidence="5">
    <location>
        <begin position="367"/>
        <end position="552"/>
    </location>
</feature>
<proteinExistence type="predicted"/>
<evidence type="ECO:0000313" key="7">
    <source>
        <dbReference type="Proteomes" id="UP000318834"/>
    </source>
</evidence>
<evidence type="ECO:0000313" key="6">
    <source>
        <dbReference type="EMBL" id="TMI74698.1"/>
    </source>
</evidence>
<sequence length="552" mass="59865">MALLLALAGVLGLVPASRNFVRGYAEGRSSDQEAILAEYGESTPSLGAVRFAYGDFGGLNTDALRTNAIPWKVVAAALVLQARRDGESPRAGLNRVLGEFGFIIPDTILNWTGPASARPFARPLGIVTGYVERRLPRIKLEVGNLGCAACHAGVTYDRHGAPRRQVWLGLPNTSLDLEAYTTAVYESLVKVVHDRGPLLETVRALFPDVDSLELRTIERFVLPRVERRLTELATTLNAPLPFRNGGPGLTNGIAALKLQLGLLRGDVRSSEVGFTSIPDLGGGALRTSLLYDGAYAVPGRSRFSPMAPGDLTAGHLAELARIVTFFTVPTMGNTPLAARRAIPHVTEVMNFLQSYRPPSFPGPIDSVRARRGGALYRARCAECHGSYSDGAPSVRLVSFPNRLVPQAAMGTDPARWQAMEPRLLRAIRSSGYSAVDPAQTGGYVAPPLTGLWATAPYLHNGSVPTLWHLMHPAERPPRFQVGGHRLDFERVGIAGAVDRDGTLRYPASYRPWAHPRLYDTAQPGLGNRGHEGPFQDLTEQQRADLLEYLKLL</sequence>
<keyword evidence="2 4" id="KW-0479">Metal-binding</keyword>
<dbReference type="PANTHER" id="PTHR30600">
    <property type="entry name" value="CYTOCHROME C PEROXIDASE-RELATED"/>
    <property type="match status" value="1"/>
</dbReference>
<dbReference type="InterPro" id="IPR009056">
    <property type="entry name" value="Cyt_c-like_dom"/>
</dbReference>
<dbReference type="PROSITE" id="PS51007">
    <property type="entry name" value="CYTC"/>
    <property type="match status" value="1"/>
</dbReference>
<gene>
    <name evidence="6" type="ORF">E6H05_07640</name>
</gene>
<organism evidence="6 7">
    <name type="scientific">Candidatus Segetimicrobium genomatis</name>
    <dbReference type="NCBI Taxonomy" id="2569760"/>
    <lineage>
        <taxon>Bacteria</taxon>
        <taxon>Bacillati</taxon>
        <taxon>Candidatus Sysuimicrobiota</taxon>
        <taxon>Candidatus Sysuimicrobiia</taxon>
        <taxon>Candidatus Sysuimicrobiales</taxon>
        <taxon>Candidatus Segetimicrobiaceae</taxon>
        <taxon>Candidatus Segetimicrobium</taxon>
    </lineage>
</organism>
<accession>A0A537ITP5</accession>
<keyword evidence="1 4" id="KW-0349">Heme</keyword>